<comment type="similarity">
    <text evidence="2 7">Belongs to the glycosyl hydrolase 27 family.</text>
</comment>
<evidence type="ECO:0000256" key="1">
    <source>
        <dbReference type="ARBA" id="ARBA00001255"/>
    </source>
</evidence>
<evidence type="ECO:0000313" key="11">
    <source>
        <dbReference type="WBParaSite" id="HPBE_0001231501-mRNA-1"/>
    </source>
</evidence>
<keyword evidence="7" id="KW-1015">Disulfide bond</keyword>
<dbReference type="SUPFAM" id="SSF51011">
    <property type="entry name" value="Glycosyl hydrolase domain"/>
    <property type="match status" value="1"/>
</dbReference>
<dbReference type="PANTHER" id="PTHR11452">
    <property type="entry name" value="ALPHA-GALACTOSIDASE/ALPHA-N-ACETYLGALACTOSAMINIDASE"/>
    <property type="match status" value="1"/>
</dbReference>
<dbReference type="Pfam" id="PF16499">
    <property type="entry name" value="Melibiase_2"/>
    <property type="match status" value="1"/>
</dbReference>
<dbReference type="GO" id="GO:0004557">
    <property type="term" value="F:alpha-galactosidase activity"/>
    <property type="evidence" value="ECO:0007669"/>
    <property type="project" value="UniProtKB-EC"/>
</dbReference>
<evidence type="ECO:0000256" key="5">
    <source>
        <dbReference type="ARBA" id="ARBA00022801"/>
    </source>
</evidence>
<reference evidence="9 10" key="1">
    <citation type="submission" date="2018-11" db="EMBL/GenBank/DDBJ databases">
        <authorList>
            <consortium name="Pathogen Informatics"/>
        </authorList>
    </citation>
    <scope>NUCLEOTIDE SEQUENCE [LARGE SCALE GENOMIC DNA]</scope>
</reference>
<dbReference type="PANTHER" id="PTHR11452:SF83">
    <property type="entry name" value="ALPHA-GALACTOSIDASE"/>
    <property type="match status" value="1"/>
</dbReference>
<evidence type="ECO:0000259" key="8">
    <source>
        <dbReference type="Pfam" id="PF17801"/>
    </source>
</evidence>
<name>A0A3P8A5J2_HELPZ</name>
<feature type="domain" description="Alpha galactosidase C-terminal" evidence="8">
    <location>
        <begin position="170"/>
        <end position="239"/>
    </location>
</feature>
<dbReference type="InterPro" id="IPR013780">
    <property type="entry name" value="Glyco_hydro_b"/>
</dbReference>
<dbReference type="InterPro" id="IPR041233">
    <property type="entry name" value="Melibiase_C"/>
</dbReference>
<dbReference type="AlphaFoldDB" id="A0A3P8A5J2"/>
<evidence type="ECO:0000256" key="3">
    <source>
        <dbReference type="ARBA" id="ARBA00012755"/>
    </source>
</evidence>
<evidence type="ECO:0000256" key="7">
    <source>
        <dbReference type="RuleBase" id="RU361168"/>
    </source>
</evidence>
<dbReference type="InterPro" id="IPR002241">
    <property type="entry name" value="Glyco_hydro_27"/>
</dbReference>
<proteinExistence type="inferred from homology"/>
<evidence type="ECO:0000256" key="6">
    <source>
        <dbReference type="ARBA" id="ARBA00023295"/>
    </source>
</evidence>
<dbReference type="InterPro" id="IPR013785">
    <property type="entry name" value="Aldolase_TIM"/>
</dbReference>
<dbReference type="EC" id="3.2.1.-" evidence="7"/>
<dbReference type="InterPro" id="IPR017853">
    <property type="entry name" value="GH"/>
</dbReference>
<keyword evidence="10" id="KW-1185">Reference proteome</keyword>
<evidence type="ECO:0000313" key="9">
    <source>
        <dbReference type="EMBL" id="VDO91704.1"/>
    </source>
</evidence>
<protein>
    <recommendedName>
        <fullName evidence="3 7">Alpha-galactosidase</fullName>
        <ecNumber evidence="7">3.2.1.-</ecNumber>
    </recommendedName>
</protein>
<keyword evidence="5 7" id="KW-0378">Hydrolase</keyword>
<dbReference type="Gene3D" id="3.20.20.70">
    <property type="entry name" value="Aldolase class I"/>
    <property type="match status" value="1"/>
</dbReference>
<dbReference type="Proteomes" id="UP000050761">
    <property type="component" value="Unassembled WGS sequence"/>
</dbReference>
<dbReference type="Pfam" id="PF17801">
    <property type="entry name" value="Melibiase_C"/>
    <property type="match status" value="1"/>
</dbReference>
<keyword evidence="6 7" id="KW-0326">Glycosidase</keyword>
<evidence type="ECO:0000256" key="2">
    <source>
        <dbReference type="ARBA" id="ARBA00009743"/>
    </source>
</evidence>
<organism evidence="9">
    <name type="scientific">Heligmosomoides polygyrus</name>
    <name type="common">Parasitic roundworm</name>
    <dbReference type="NCBI Taxonomy" id="6339"/>
    <lineage>
        <taxon>Eukaryota</taxon>
        <taxon>Metazoa</taxon>
        <taxon>Ecdysozoa</taxon>
        <taxon>Nematoda</taxon>
        <taxon>Chromadorea</taxon>
        <taxon>Rhabditida</taxon>
        <taxon>Rhabditina</taxon>
        <taxon>Rhabditomorpha</taxon>
        <taxon>Strongyloidea</taxon>
        <taxon>Heligmosomidae</taxon>
        <taxon>Heligmosomoides</taxon>
    </lineage>
</organism>
<accession>A0A3P8A5J2</accession>
<gene>
    <name evidence="9" type="ORF">HPBE_LOCUS12316</name>
</gene>
<reference evidence="11" key="2">
    <citation type="submission" date="2019-09" db="UniProtKB">
        <authorList>
            <consortium name="WormBaseParasite"/>
        </authorList>
    </citation>
    <scope>IDENTIFICATION</scope>
</reference>
<dbReference type="GO" id="GO:0005737">
    <property type="term" value="C:cytoplasm"/>
    <property type="evidence" value="ECO:0007669"/>
    <property type="project" value="TreeGrafter"/>
</dbReference>
<dbReference type="EMBL" id="UZAH01027448">
    <property type="protein sequence ID" value="VDO91704.1"/>
    <property type="molecule type" value="Genomic_DNA"/>
</dbReference>
<evidence type="ECO:0000313" key="10">
    <source>
        <dbReference type="Proteomes" id="UP000050761"/>
    </source>
</evidence>
<evidence type="ECO:0000256" key="4">
    <source>
        <dbReference type="ARBA" id="ARBA00022729"/>
    </source>
</evidence>
<keyword evidence="4" id="KW-0732">Signal</keyword>
<dbReference type="GO" id="GO:0016139">
    <property type="term" value="P:glycoside catabolic process"/>
    <property type="evidence" value="ECO:0007669"/>
    <property type="project" value="TreeGrafter"/>
</dbReference>
<dbReference type="WBParaSite" id="HPBE_0001231501-mRNA-1">
    <property type="protein sequence ID" value="HPBE_0001231501-mRNA-1"/>
    <property type="gene ID" value="HPBE_0001231501"/>
</dbReference>
<dbReference type="OrthoDB" id="5802548at2759"/>
<dbReference type="GO" id="GO:0009311">
    <property type="term" value="P:oligosaccharide metabolic process"/>
    <property type="evidence" value="ECO:0007669"/>
    <property type="project" value="TreeGrafter"/>
</dbReference>
<sequence length="243" mass="27340">MESYPLMAAALNATGRPIMYSCEWPFYLLDEPKKINYTEIAESCNLWRNFNDVSNSWLSIIEIMDFYNANQQKLIDAAGPGQWNDPDMLIIGMKNGLTVDQAKVQMTVWSIWSAPLIMSNDLRDIAPEFKEILLNSDVIAIDQDPMGKMGRLMLNSDDTFVYTKPVMPAQVSDSSFAIAVVNRHRAFDYTVKFALNKVGMYHAAGYHLKDLWSGKDMGIFMPNDTLSVDVPPTGAAMFKATLI</sequence>
<comment type="catalytic activity">
    <reaction evidence="1">
        <text>Hydrolysis of terminal, non-reducing alpha-D-galactose residues in alpha-D-galactosides, including galactose oligosaccharides, galactomannans and galactolipids.</text>
        <dbReference type="EC" id="3.2.1.22"/>
    </reaction>
</comment>
<dbReference type="Gene3D" id="2.60.40.1180">
    <property type="entry name" value="Golgi alpha-mannosidase II"/>
    <property type="match status" value="1"/>
</dbReference>
<comment type="subunit">
    <text evidence="7">Homodimer.</text>
</comment>
<dbReference type="PRINTS" id="PR00740">
    <property type="entry name" value="GLHYDRLASE27"/>
</dbReference>
<dbReference type="SUPFAM" id="SSF51445">
    <property type="entry name" value="(Trans)glycosidases"/>
    <property type="match status" value="1"/>
</dbReference>